<proteinExistence type="inferred from homology"/>
<sequence>METAVRELMRFDPPVQAQEKLIVQDICLGGQRLGRGQTVTVLLGSACHDPAQFIDPGRLRLDRRPNRHLALGDGPHRCLGASLDMAQAKGSLPLLARHAPRLHPTGPPVREPNPVLRGITAAPLRLT</sequence>
<comment type="caution">
    <text evidence="3">The sequence shown here is derived from an EMBL/GenBank/DDBJ whole genome shotgun (WGS) entry which is preliminary data.</text>
</comment>
<dbReference type="PANTHER" id="PTHR46696:SF1">
    <property type="entry name" value="CYTOCHROME P450 YJIB-RELATED"/>
    <property type="match status" value="1"/>
</dbReference>
<gene>
    <name evidence="3" type="ORF">ACFQKB_07525</name>
</gene>
<dbReference type="Gene3D" id="1.10.630.10">
    <property type="entry name" value="Cytochrome P450"/>
    <property type="match status" value="1"/>
</dbReference>
<keyword evidence="4" id="KW-1185">Reference proteome</keyword>
<feature type="region of interest" description="Disordered" evidence="2">
    <location>
        <begin position="103"/>
        <end position="127"/>
    </location>
</feature>
<dbReference type="SUPFAM" id="SSF48264">
    <property type="entry name" value="Cytochrome P450"/>
    <property type="match status" value="1"/>
</dbReference>
<dbReference type="EMBL" id="JBHSXS010000003">
    <property type="protein sequence ID" value="MFC6879615.1"/>
    <property type="molecule type" value="Genomic_DNA"/>
</dbReference>
<comment type="similarity">
    <text evidence="1">Belongs to the cytochrome P450 family.</text>
</comment>
<dbReference type="PANTHER" id="PTHR46696">
    <property type="entry name" value="P450, PUTATIVE (EUROFUNG)-RELATED"/>
    <property type="match status" value="1"/>
</dbReference>
<accession>A0ABW2CF35</accession>
<organism evidence="3 4">
    <name type="scientific">Actinomadura yumaensis</name>
    <dbReference type="NCBI Taxonomy" id="111807"/>
    <lineage>
        <taxon>Bacteria</taxon>
        <taxon>Bacillati</taxon>
        <taxon>Actinomycetota</taxon>
        <taxon>Actinomycetes</taxon>
        <taxon>Streptosporangiales</taxon>
        <taxon>Thermomonosporaceae</taxon>
        <taxon>Actinomadura</taxon>
    </lineage>
</organism>
<dbReference type="InterPro" id="IPR002397">
    <property type="entry name" value="Cyt_P450_B"/>
</dbReference>
<evidence type="ECO:0000313" key="4">
    <source>
        <dbReference type="Proteomes" id="UP001596380"/>
    </source>
</evidence>
<dbReference type="RefSeq" id="WP_302931241.1">
    <property type="nucleotide sequence ID" value="NZ_JBHSXE010000001.1"/>
</dbReference>
<dbReference type="PRINTS" id="PR00359">
    <property type="entry name" value="BP450"/>
</dbReference>
<evidence type="ECO:0000313" key="3">
    <source>
        <dbReference type="EMBL" id="MFC6879615.1"/>
    </source>
</evidence>
<evidence type="ECO:0000256" key="1">
    <source>
        <dbReference type="ARBA" id="ARBA00010617"/>
    </source>
</evidence>
<name>A0ABW2CF35_9ACTN</name>
<dbReference type="Pfam" id="PF00067">
    <property type="entry name" value="p450"/>
    <property type="match status" value="1"/>
</dbReference>
<dbReference type="InterPro" id="IPR001128">
    <property type="entry name" value="Cyt_P450"/>
</dbReference>
<evidence type="ECO:0000256" key="2">
    <source>
        <dbReference type="SAM" id="MobiDB-lite"/>
    </source>
</evidence>
<dbReference type="InterPro" id="IPR036396">
    <property type="entry name" value="Cyt_P450_sf"/>
</dbReference>
<reference evidence="4" key="1">
    <citation type="journal article" date="2019" name="Int. J. Syst. Evol. Microbiol.">
        <title>The Global Catalogue of Microorganisms (GCM) 10K type strain sequencing project: providing services to taxonomists for standard genome sequencing and annotation.</title>
        <authorList>
            <consortium name="The Broad Institute Genomics Platform"/>
            <consortium name="The Broad Institute Genome Sequencing Center for Infectious Disease"/>
            <person name="Wu L."/>
            <person name="Ma J."/>
        </authorList>
    </citation>
    <scope>NUCLEOTIDE SEQUENCE [LARGE SCALE GENOMIC DNA]</scope>
    <source>
        <strain evidence="4">JCM 3369</strain>
    </source>
</reference>
<protein>
    <submittedName>
        <fullName evidence="3">Cytochrome P450</fullName>
    </submittedName>
</protein>
<dbReference type="Proteomes" id="UP001596380">
    <property type="component" value="Unassembled WGS sequence"/>
</dbReference>